<organism evidence="1 2">
    <name type="scientific">Fontibacter flavus</name>
    <dbReference type="NCBI Taxonomy" id="654838"/>
    <lineage>
        <taxon>Bacteria</taxon>
        <taxon>Pseudomonadati</taxon>
        <taxon>Bacteroidota</taxon>
        <taxon>Cytophagia</taxon>
        <taxon>Cytophagales</taxon>
        <taxon>Cyclobacteriaceae</taxon>
        <taxon>Fontibacter</taxon>
    </lineage>
</organism>
<gene>
    <name evidence="1" type="ORF">ACFFIP_15095</name>
</gene>
<evidence type="ECO:0008006" key="3">
    <source>
        <dbReference type="Google" id="ProtNLM"/>
    </source>
</evidence>
<dbReference type="RefSeq" id="WP_382388527.1">
    <property type="nucleotide sequence ID" value="NZ_JBHLWI010000041.1"/>
</dbReference>
<evidence type="ECO:0000313" key="1">
    <source>
        <dbReference type="EMBL" id="MFC0264018.1"/>
    </source>
</evidence>
<keyword evidence="2" id="KW-1185">Reference proteome</keyword>
<sequence>MKKLIFGIFILVLMHSSLIAQTEWRMKAFVGMSDAALLEKVNFLGGASYEVSDFYDLGLRIQRKWHPKWAVETGISYSFAQILISPNIPPGTTFPINGLSIIEESTDFEMLSLPVLASYQLFDFLALQAGPMLNFQLSDSPSSRQSGLGYLIGLSLSHDFDKFGLFLQPNFKRHASIVPFEQNYRRLTEFGLQFGLAYKLSSSRMK</sequence>
<evidence type="ECO:0000313" key="2">
    <source>
        <dbReference type="Proteomes" id="UP001589797"/>
    </source>
</evidence>
<name>A0ABV6FVX7_9BACT</name>
<comment type="caution">
    <text evidence="1">The sequence shown here is derived from an EMBL/GenBank/DDBJ whole genome shotgun (WGS) entry which is preliminary data.</text>
</comment>
<protein>
    <recommendedName>
        <fullName evidence="3">Outer membrane protein beta-barrel domain-containing protein</fullName>
    </recommendedName>
</protein>
<accession>A0ABV6FVX7</accession>
<dbReference type="EMBL" id="JBHLWI010000041">
    <property type="protein sequence ID" value="MFC0264018.1"/>
    <property type="molecule type" value="Genomic_DNA"/>
</dbReference>
<dbReference type="Proteomes" id="UP001589797">
    <property type="component" value="Unassembled WGS sequence"/>
</dbReference>
<reference evidence="1 2" key="1">
    <citation type="submission" date="2024-09" db="EMBL/GenBank/DDBJ databases">
        <authorList>
            <person name="Sun Q."/>
            <person name="Mori K."/>
        </authorList>
    </citation>
    <scope>NUCLEOTIDE SEQUENCE [LARGE SCALE GENOMIC DNA]</scope>
    <source>
        <strain evidence="1 2">CCM 7650</strain>
    </source>
</reference>
<proteinExistence type="predicted"/>